<gene>
    <name evidence="1" type="ORF">PsorP6_004274</name>
</gene>
<organism evidence="1 2">
    <name type="scientific">Peronosclerospora sorghi</name>
    <dbReference type="NCBI Taxonomy" id="230839"/>
    <lineage>
        <taxon>Eukaryota</taxon>
        <taxon>Sar</taxon>
        <taxon>Stramenopiles</taxon>
        <taxon>Oomycota</taxon>
        <taxon>Peronosporomycetes</taxon>
        <taxon>Peronosporales</taxon>
        <taxon>Peronosporaceae</taxon>
        <taxon>Peronosclerospora</taxon>
    </lineage>
</organism>
<sequence length="272" mass="31162">MMAAARKVLACVSPRETPETMTGMLKCLIHFCPDGSMLHNVLKLLDAYDEFSFAILTYWMHKGLCVLDEGNVTVIELLKYSGNLLSISEYRHRYPYDWRTKKLVILPATAQWFARLDTLHERGKHVLKESVQMRSWGLPIPVFYHKITNEPLISEESIDHLQSILKTYVVKNDKDEILREGADCWWDLSVRELLPPSLQDQEDEYEKGTDTLGVWFDSGCSWHAVLSNLVEPNEDGQVRVVPVVATYITCNAGNGTLQECHYPRLYIGRTGQ</sequence>
<keyword evidence="2" id="KW-1185">Reference proteome</keyword>
<dbReference type="EMBL" id="CM047587">
    <property type="protein sequence ID" value="KAI9906416.1"/>
    <property type="molecule type" value="Genomic_DNA"/>
</dbReference>
<evidence type="ECO:0000313" key="2">
    <source>
        <dbReference type="Proteomes" id="UP001163321"/>
    </source>
</evidence>
<protein>
    <submittedName>
        <fullName evidence="1">Uncharacterized protein</fullName>
    </submittedName>
</protein>
<evidence type="ECO:0000313" key="1">
    <source>
        <dbReference type="EMBL" id="KAI9906416.1"/>
    </source>
</evidence>
<dbReference type="Proteomes" id="UP001163321">
    <property type="component" value="Chromosome 8"/>
</dbReference>
<name>A0ACC0VJX4_9STRA</name>
<proteinExistence type="predicted"/>
<accession>A0ACC0VJX4</accession>
<reference evidence="1 2" key="1">
    <citation type="journal article" date="2022" name="bioRxiv">
        <title>The genome of the oomycete Peronosclerospora sorghi, a cosmopolitan pathogen of maize and sorghum, is inflated with dispersed pseudogenes.</title>
        <authorList>
            <person name="Fletcher K."/>
            <person name="Martin F."/>
            <person name="Isakeit T."/>
            <person name="Cavanaugh K."/>
            <person name="Magill C."/>
            <person name="Michelmore R."/>
        </authorList>
    </citation>
    <scope>NUCLEOTIDE SEQUENCE [LARGE SCALE GENOMIC DNA]</scope>
    <source>
        <strain evidence="1">P6</strain>
    </source>
</reference>
<comment type="caution">
    <text evidence="1">The sequence shown here is derived from an EMBL/GenBank/DDBJ whole genome shotgun (WGS) entry which is preliminary data.</text>
</comment>